<name>A0A8T2LAV5_ASTMX</name>
<dbReference type="InterPro" id="IPR038441">
    <property type="entry name" value="THAP_Znf_sf"/>
</dbReference>
<dbReference type="InterPro" id="IPR027805">
    <property type="entry name" value="Transposase_HTH_dom"/>
</dbReference>
<feature type="compositionally biased region" description="Basic residues" evidence="6">
    <location>
        <begin position="117"/>
        <end position="128"/>
    </location>
</feature>
<dbReference type="SUPFAM" id="SSF57716">
    <property type="entry name" value="Glucocorticoid receptor-like (DNA-binding domain)"/>
    <property type="match status" value="1"/>
</dbReference>
<dbReference type="AlphaFoldDB" id="A0A8T2LAV5"/>
<evidence type="ECO:0000256" key="5">
    <source>
        <dbReference type="PROSITE-ProRule" id="PRU00309"/>
    </source>
</evidence>
<feature type="compositionally biased region" description="Acidic residues" evidence="6">
    <location>
        <begin position="334"/>
        <end position="346"/>
    </location>
</feature>
<comment type="caution">
    <text evidence="8">The sequence shown here is derived from an EMBL/GenBank/DDBJ whole genome shotgun (WGS) entry which is preliminary data.</text>
</comment>
<feature type="domain" description="THAP-type" evidence="7">
    <location>
        <begin position="7"/>
        <end position="94"/>
    </location>
</feature>
<sequence>MEEDIVMPSSCCVINCSSQKPCRNPDQTLSFHRFPKDAERRLEWCNAVQMQTAALEPFTLSCNSVLCSKHFTEDMFDRTGQTVRLRDTAVPSVFNLQITKKVKDEATKEMIPHKRRNSAHLLRRRRKKNWEGSNKERIQSTASGLGELALAAELMEESQQEIQKGFQNDHGGLPLPSDPARLSVLVRNLAKERHWQGETLLSLRKELKTKDAQLQEKKLQLERMVESQRDADKYKICSLENMLCKQRLETLKVQEELSQTRKQLKERTEALHCLAAVRQVTPSSRASMFTVKALCRGSVKWLHFYTGFKSYARFRALLAFLQGSDGSVLHWNDREEEEEKSLEDEGMSEKMEKNPSSDQTSTEESRLQVSEDDATAAAGPDSGGWRWEETAETVRLRLIGSQRGEESRRYALSPEDQLLLVLTRLRLGLLTSDLSFRFQIAEATVSRMWVQWVELLRKKLQQIPVRCSPHYVSVFQPKHTLSCVSGRQLTVLHCVDLFCSSSKRDRQQAARRLRPSSDGQHLSALPYRFPCPVRVCAVASPEGYLGFCSSARLDEWQEWTANQDNPKPLTLPAFVMNGEGAEPLAGMPVREVLSIKSLTDKVMKYHYLRTVHAHGSEALLDQAWEVCCYLACLLYQPMGLR</sequence>
<keyword evidence="4 5" id="KW-0238">DNA-binding</keyword>
<feature type="region of interest" description="Disordered" evidence="6">
    <location>
        <begin position="117"/>
        <end position="137"/>
    </location>
</feature>
<evidence type="ECO:0000256" key="3">
    <source>
        <dbReference type="ARBA" id="ARBA00022833"/>
    </source>
</evidence>
<dbReference type="Gene3D" id="6.20.210.20">
    <property type="entry name" value="THAP domain"/>
    <property type="match status" value="1"/>
</dbReference>
<dbReference type="Pfam" id="PF13613">
    <property type="entry name" value="HTH_Tnp_4"/>
    <property type="match status" value="1"/>
</dbReference>
<dbReference type="Proteomes" id="UP000752171">
    <property type="component" value="Unassembled WGS sequence"/>
</dbReference>
<keyword evidence="1" id="KW-0479">Metal-binding</keyword>
<proteinExistence type="predicted"/>
<keyword evidence="3" id="KW-0862">Zinc</keyword>
<evidence type="ECO:0000256" key="4">
    <source>
        <dbReference type="ARBA" id="ARBA00023125"/>
    </source>
</evidence>
<keyword evidence="2 5" id="KW-0863">Zinc-finger</keyword>
<evidence type="ECO:0000313" key="9">
    <source>
        <dbReference type="Proteomes" id="UP000752171"/>
    </source>
</evidence>
<dbReference type="EMBL" id="JAICCE010000015">
    <property type="protein sequence ID" value="KAG9268054.1"/>
    <property type="molecule type" value="Genomic_DNA"/>
</dbReference>
<evidence type="ECO:0000256" key="2">
    <source>
        <dbReference type="ARBA" id="ARBA00022771"/>
    </source>
</evidence>
<feature type="region of interest" description="Disordered" evidence="6">
    <location>
        <begin position="331"/>
        <end position="385"/>
    </location>
</feature>
<protein>
    <recommendedName>
        <fullName evidence="7">THAP-type domain-containing protein</fullName>
    </recommendedName>
</protein>
<dbReference type="SMART" id="SM00980">
    <property type="entry name" value="THAP"/>
    <property type="match status" value="1"/>
</dbReference>
<dbReference type="InterPro" id="IPR006612">
    <property type="entry name" value="THAP_Znf"/>
</dbReference>
<evidence type="ECO:0000259" key="7">
    <source>
        <dbReference type="PROSITE" id="PS50950"/>
    </source>
</evidence>
<accession>A0A8T2LAV5</accession>
<dbReference type="Pfam" id="PF05485">
    <property type="entry name" value="THAP"/>
    <property type="match status" value="1"/>
</dbReference>
<gene>
    <name evidence="8" type="ORF">AMEX_G18947</name>
</gene>
<dbReference type="PROSITE" id="PS50950">
    <property type="entry name" value="ZF_THAP"/>
    <property type="match status" value="1"/>
</dbReference>
<organism evidence="8 9">
    <name type="scientific">Astyanax mexicanus</name>
    <name type="common">Blind cave fish</name>
    <name type="synonym">Astyanax fasciatus mexicanus</name>
    <dbReference type="NCBI Taxonomy" id="7994"/>
    <lineage>
        <taxon>Eukaryota</taxon>
        <taxon>Metazoa</taxon>
        <taxon>Chordata</taxon>
        <taxon>Craniata</taxon>
        <taxon>Vertebrata</taxon>
        <taxon>Euteleostomi</taxon>
        <taxon>Actinopterygii</taxon>
        <taxon>Neopterygii</taxon>
        <taxon>Teleostei</taxon>
        <taxon>Ostariophysi</taxon>
        <taxon>Characiformes</taxon>
        <taxon>Characoidei</taxon>
        <taxon>Acestrorhamphidae</taxon>
        <taxon>Acestrorhamphinae</taxon>
        <taxon>Astyanax</taxon>
    </lineage>
</organism>
<dbReference type="GO" id="GO:0008270">
    <property type="term" value="F:zinc ion binding"/>
    <property type="evidence" value="ECO:0007669"/>
    <property type="project" value="UniProtKB-KW"/>
</dbReference>
<dbReference type="PANTHER" id="PTHR23080:SF139">
    <property type="entry name" value="DDE TNP4 DOMAIN-CONTAINING PROTEIN"/>
    <property type="match status" value="1"/>
</dbReference>
<reference evidence="8 9" key="1">
    <citation type="submission" date="2021-07" db="EMBL/GenBank/DDBJ databases">
        <authorList>
            <person name="Imarazene B."/>
            <person name="Zahm M."/>
            <person name="Klopp C."/>
            <person name="Cabau C."/>
            <person name="Beille S."/>
            <person name="Jouanno E."/>
            <person name="Castinel A."/>
            <person name="Lluch J."/>
            <person name="Gil L."/>
            <person name="Kuchtly C."/>
            <person name="Lopez Roques C."/>
            <person name="Donnadieu C."/>
            <person name="Parrinello H."/>
            <person name="Journot L."/>
            <person name="Du K."/>
            <person name="Schartl M."/>
            <person name="Retaux S."/>
            <person name="Guiguen Y."/>
        </authorList>
    </citation>
    <scope>NUCLEOTIDE SEQUENCE [LARGE SCALE GENOMIC DNA]</scope>
    <source>
        <strain evidence="8">Pach_M1</strain>
        <tissue evidence="8">Testis</tissue>
    </source>
</reference>
<dbReference type="SMART" id="SM00692">
    <property type="entry name" value="DM3"/>
    <property type="match status" value="1"/>
</dbReference>
<dbReference type="OMA" id="LEWCNAV"/>
<dbReference type="PANTHER" id="PTHR23080">
    <property type="entry name" value="THAP DOMAIN PROTEIN"/>
    <property type="match status" value="1"/>
</dbReference>
<dbReference type="OrthoDB" id="7312725at2759"/>
<evidence type="ECO:0000313" key="8">
    <source>
        <dbReference type="EMBL" id="KAG9268054.1"/>
    </source>
</evidence>
<dbReference type="GO" id="GO:0003677">
    <property type="term" value="F:DNA binding"/>
    <property type="evidence" value="ECO:0007669"/>
    <property type="project" value="UniProtKB-UniRule"/>
</dbReference>
<evidence type="ECO:0000256" key="1">
    <source>
        <dbReference type="ARBA" id="ARBA00022723"/>
    </source>
</evidence>
<evidence type="ECO:0000256" key="6">
    <source>
        <dbReference type="SAM" id="MobiDB-lite"/>
    </source>
</evidence>